<dbReference type="Proteomes" id="UP000297245">
    <property type="component" value="Unassembled WGS sequence"/>
</dbReference>
<dbReference type="AlphaFoldDB" id="A0A4V4HHA8"/>
<evidence type="ECO:0000313" key="2">
    <source>
        <dbReference type="Proteomes" id="UP000297245"/>
    </source>
</evidence>
<dbReference type="OrthoDB" id="1743579at2759"/>
<evidence type="ECO:0008006" key="3">
    <source>
        <dbReference type="Google" id="ProtNLM"/>
    </source>
</evidence>
<reference evidence="1 2" key="1">
    <citation type="journal article" date="2019" name="Nat. Ecol. Evol.">
        <title>Megaphylogeny resolves global patterns of mushroom evolution.</title>
        <authorList>
            <person name="Varga T."/>
            <person name="Krizsan K."/>
            <person name="Foldi C."/>
            <person name="Dima B."/>
            <person name="Sanchez-Garcia M."/>
            <person name="Sanchez-Ramirez S."/>
            <person name="Szollosi G.J."/>
            <person name="Szarkandi J.G."/>
            <person name="Papp V."/>
            <person name="Albert L."/>
            <person name="Andreopoulos W."/>
            <person name="Angelini C."/>
            <person name="Antonin V."/>
            <person name="Barry K.W."/>
            <person name="Bougher N.L."/>
            <person name="Buchanan P."/>
            <person name="Buyck B."/>
            <person name="Bense V."/>
            <person name="Catcheside P."/>
            <person name="Chovatia M."/>
            <person name="Cooper J."/>
            <person name="Damon W."/>
            <person name="Desjardin D."/>
            <person name="Finy P."/>
            <person name="Geml J."/>
            <person name="Haridas S."/>
            <person name="Hughes K."/>
            <person name="Justo A."/>
            <person name="Karasinski D."/>
            <person name="Kautmanova I."/>
            <person name="Kiss B."/>
            <person name="Kocsube S."/>
            <person name="Kotiranta H."/>
            <person name="LaButti K.M."/>
            <person name="Lechner B.E."/>
            <person name="Liimatainen K."/>
            <person name="Lipzen A."/>
            <person name="Lukacs Z."/>
            <person name="Mihaltcheva S."/>
            <person name="Morgado L.N."/>
            <person name="Niskanen T."/>
            <person name="Noordeloos M.E."/>
            <person name="Ohm R.A."/>
            <person name="Ortiz-Santana B."/>
            <person name="Ovrebo C."/>
            <person name="Racz N."/>
            <person name="Riley R."/>
            <person name="Savchenko A."/>
            <person name="Shiryaev A."/>
            <person name="Soop K."/>
            <person name="Spirin V."/>
            <person name="Szebenyi C."/>
            <person name="Tomsovsky M."/>
            <person name="Tulloss R.E."/>
            <person name="Uehling J."/>
            <person name="Grigoriev I.V."/>
            <person name="Vagvolgyi C."/>
            <person name="Papp T."/>
            <person name="Martin F.M."/>
            <person name="Miettinen O."/>
            <person name="Hibbett D.S."/>
            <person name="Nagy L.G."/>
        </authorList>
    </citation>
    <scope>NUCLEOTIDE SEQUENCE [LARGE SCALE GENOMIC DNA]</scope>
    <source>
        <strain evidence="1 2">CBS 962.96</strain>
    </source>
</reference>
<protein>
    <recommendedName>
        <fullName evidence="3">Alpha/beta-hydrolase</fullName>
    </recommendedName>
</protein>
<organism evidence="1 2">
    <name type="scientific">Dendrothele bispora (strain CBS 962.96)</name>
    <dbReference type="NCBI Taxonomy" id="1314807"/>
    <lineage>
        <taxon>Eukaryota</taxon>
        <taxon>Fungi</taxon>
        <taxon>Dikarya</taxon>
        <taxon>Basidiomycota</taxon>
        <taxon>Agaricomycotina</taxon>
        <taxon>Agaricomycetes</taxon>
        <taxon>Agaricomycetidae</taxon>
        <taxon>Agaricales</taxon>
        <taxon>Agaricales incertae sedis</taxon>
        <taxon>Dendrothele</taxon>
    </lineage>
</organism>
<evidence type="ECO:0000313" key="1">
    <source>
        <dbReference type="EMBL" id="THV02056.1"/>
    </source>
</evidence>
<dbReference type="EMBL" id="ML179081">
    <property type="protein sequence ID" value="THV02056.1"/>
    <property type="molecule type" value="Genomic_DNA"/>
</dbReference>
<name>A0A4V4HHA8_DENBC</name>
<accession>A0A4V4HHA8</accession>
<gene>
    <name evidence="1" type="ORF">K435DRAFT_853171</name>
</gene>
<keyword evidence="2" id="KW-1185">Reference proteome</keyword>
<sequence>MPLKRVVQYAIGVQSHVLAHLIIIQQIWPFDRLDKIPQAQDGWTFSGATTSLSGSVAASSTVNLTASVENFKGKNGDRKLFSTLDEGKGKKVFLELQSGRGLITLSVFLTLPQNKQALNYTNPLLVVTGDRDYFMCGGNCNVTDGDFPSRPAAVAGLFPAVNNFTVYIPENTGHFVNYHFSAPQTFTFIQEWIGNAF</sequence>
<proteinExistence type="predicted"/>